<keyword evidence="3" id="KW-0732">Signal</keyword>
<dbReference type="InterPro" id="IPR004872">
    <property type="entry name" value="Lipoprotein_NlpA"/>
</dbReference>
<evidence type="ECO:0000256" key="1">
    <source>
        <dbReference type="ARBA" id="ARBA00004635"/>
    </source>
</evidence>
<comment type="similarity">
    <text evidence="2">Belongs to the NlpA lipoprotein family.</text>
</comment>
<keyword evidence="5" id="KW-0564">Palmitate</keyword>
<sequence>MKKILSVLTIFVLSIVLIGCKQQEDANVINVGVAFYPMKDILLLIEDDLEKDGFDLKISEFTDYQTPNNLLKNQELDANMIQHKYFLETFNDANNADLVIIQPIYHATLALYSKDYESLEQIPEGSNITLSDDQTNISRALYLLGQAGLLTFKNDKTVNLTFDDIDSNPKKLTFNERVPATSLAQKYKETGLAVMYPTYARSLELVGDEQRLYVEKQDSVTEGYAISLVARNDHKDSDKIEALKKYLKSDEVRQFLIDEYGWASRPAF</sequence>
<dbReference type="eggNOG" id="COG1464">
    <property type="taxonomic scope" value="Bacteria"/>
</dbReference>
<comment type="subcellular location">
    <subcellularLocation>
        <location evidence="1">Membrane</location>
        <topology evidence="1">Lipid-anchor</topology>
    </subcellularLocation>
</comment>
<dbReference type="SUPFAM" id="SSF53850">
    <property type="entry name" value="Periplasmic binding protein-like II"/>
    <property type="match status" value="1"/>
</dbReference>
<dbReference type="Proteomes" id="UP000005707">
    <property type="component" value="Unassembled WGS sequence"/>
</dbReference>
<dbReference type="PROSITE" id="PS51257">
    <property type="entry name" value="PROKAR_LIPOPROTEIN"/>
    <property type="match status" value="1"/>
</dbReference>
<protein>
    <submittedName>
        <fullName evidence="7">NLPA family lipoprotein</fullName>
    </submittedName>
</protein>
<reference evidence="7 8" key="1">
    <citation type="journal article" date="2011" name="J. Bacteriol.">
        <title>Genome sequence of Haloplasma contractile, an unusual contractile bacterium from a deep-sea anoxic brine lake.</title>
        <authorList>
            <person name="Antunes A."/>
            <person name="Alam I."/>
            <person name="El Dorry H."/>
            <person name="Siam R."/>
            <person name="Robertson A."/>
            <person name="Bajic V.B."/>
            <person name="Stingl U."/>
        </authorList>
    </citation>
    <scope>NUCLEOTIDE SEQUENCE [LARGE SCALE GENOMIC DNA]</scope>
    <source>
        <strain evidence="7 8">SSD-17B</strain>
    </source>
</reference>
<dbReference type="RefSeq" id="WP_008825880.1">
    <property type="nucleotide sequence ID" value="NZ_AFNU02000003.1"/>
</dbReference>
<dbReference type="GO" id="GO:0016020">
    <property type="term" value="C:membrane"/>
    <property type="evidence" value="ECO:0007669"/>
    <property type="project" value="UniProtKB-SubCell"/>
</dbReference>
<evidence type="ECO:0000256" key="2">
    <source>
        <dbReference type="ARBA" id="ARBA00008973"/>
    </source>
</evidence>
<dbReference type="PANTHER" id="PTHR30429:SF0">
    <property type="entry name" value="METHIONINE-BINDING LIPOPROTEIN METQ"/>
    <property type="match status" value="1"/>
</dbReference>
<gene>
    <name evidence="7" type="ORF">HLPCO_001050</name>
</gene>
<dbReference type="Pfam" id="PF03180">
    <property type="entry name" value="Lipoprotein_9"/>
    <property type="match status" value="1"/>
</dbReference>
<keyword evidence="8" id="KW-1185">Reference proteome</keyword>
<dbReference type="STRING" id="1033810.HLPCO_001050"/>
<dbReference type="Gene3D" id="3.40.190.10">
    <property type="entry name" value="Periplasmic binding protein-like II"/>
    <property type="match status" value="2"/>
</dbReference>
<evidence type="ECO:0000256" key="5">
    <source>
        <dbReference type="ARBA" id="ARBA00023139"/>
    </source>
</evidence>
<keyword evidence="6 7" id="KW-0449">Lipoprotein</keyword>
<evidence type="ECO:0000256" key="4">
    <source>
        <dbReference type="ARBA" id="ARBA00023136"/>
    </source>
</evidence>
<name>F7Q0E4_9MOLU</name>
<proteinExistence type="inferred from homology"/>
<evidence type="ECO:0000313" key="7">
    <source>
        <dbReference type="EMBL" id="ERJ12710.1"/>
    </source>
</evidence>
<keyword evidence="4" id="KW-0472">Membrane</keyword>
<evidence type="ECO:0000313" key="8">
    <source>
        <dbReference type="Proteomes" id="UP000005707"/>
    </source>
</evidence>
<evidence type="ECO:0000256" key="3">
    <source>
        <dbReference type="ARBA" id="ARBA00022729"/>
    </source>
</evidence>
<dbReference type="EMBL" id="AFNU02000003">
    <property type="protein sequence ID" value="ERJ12710.1"/>
    <property type="molecule type" value="Genomic_DNA"/>
</dbReference>
<evidence type="ECO:0000256" key="6">
    <source>
        <dbReference type="ARBA" id="ARBA00023288"/>
    </source>
</evidence>
<dbReference type="OrthoDB" id="9812878at2"/>
<dbReference type="InParanoid" id="F7Q0E4"/>
<dbReference type="PANTHER" id="PTHR30429">
    <property type="entry name" value="D-METHIONINE-BINDING LIPOPROTEIN METQ"/>
    <property type="match status" value="1"/>
</dbReference>
<accession>F7Q0E4</accession>
<organism evidence="7 8">
    <name type="scientific">Haloplasma contractile SSD-17B</name>
    <dbReference type="NCBI Taxonomy" id="1033810"/>
    <lineage>
        <taxon>Bacteria</taxon>
        <taxon>Bacillati</taxon>
        <taxon>Mycoplasmatota</taxon>
        <taxon>Mollicutes</taxon>
        <taxon>Haloplasmatales</taxon>
        <taxon>Haloplasmataceae</taxon>
        <taxon>Haloplasma</taxon>
    </lineage>
</organism>
<comment type="caution">
    <text evidence="7">The sequence shown here is derived from an EMBL/GenBank/DDBJ whole genome shotgun (WGS) entry which is preliminary data.</text>
</comment>
<reference evidence="7 8" key="2">
    <citation type="journal article" date="2013" name="PLoS ONE">
        <title>INDIGO - INtegrated Data Warehouse of MIcrobial GenOmes with Examples from the Red Sea Extremophiles.</title>
        <authorList>
            <person name="Alam I."/>
            <person name="Antunes A."/>
            <person name="Kamau A.A."/>
            <person name="Ba Alawi W."/>
            <person name="Kalkatawi M."/>
            <person name="Stingl U."/>
            <person name="Bajic V.B."/>
        </authorList>
    </citation>
    <scope>NUCLEOTIDE SEQUENCE [LARGE SCALE GENOMIC DNA]</scope>
    <source>
        <strain evidence="7 8">SSD-17B</strain>
    </source>
</reference>
<dbReference type="AlphaFoldDB" id="F7Q0E4"/>